<gene>
    <name evidence="2" type="ORF">D7I46_04595</name>
</gene>
<keyword evidence="1" id="KW-0472">Membrane</keyword>
<dbReference type="RefSeq" id="WP_120771816.1">
    <property type="nucleotide sequence ID" value="NZ_CP032627.1"/>
</dbReference>
<feature type="transmembrane region" description="Helical" evidence="1">
    <location>
        <begin position="180"/>
        <end position="199"/>
    </location>
</feature>
<feature type="transmembrane region" description="Helical" evidence="1">
    <location>
        <begin position="12"/>
        <end position="33"/>
    </location>
</feature>
<feature type="transmembrane region" description="Helical" evidence="1">
    <location>
        <begin position="149"/>
        <end position="168"/>
    </location>
</feature>
<dbReference type="AlphaFoldDB" id="A0A387BD62"/>
<keyword evidence="1" id="KW-0812">Transmembrane</keyword>
<accession>A0A387BD62</accession>
<dbReference type="EMBL" id="CP032627">
    <property type="protein sequence ID" value="AYG00428.1"/>
    <property type="molecule type" value="Genomic_DNA"/>
</dbReference>
<feature type="transmembrane region" description="Helical" evidence="1">
    <location>
        <begin position="111"/>
        <end position="129"/>
    </location>
</feature>
<feature type="transmembrane region" description="Helical" evidence="1">
    <location>
        <begin position="84"/>
        <end position="105"/>
    </location>
</feature>
<proteinExistence type="predicted"/>
<feature type="transmembrane region" description="Helical" evidence="1">
    <location>
        <begin position="248"/>
        <end position="266"/>
    </location>
</feature>
<keyword evidence="3" id="KW-1185">Reference proteome</keyword>
<evidence type="ECO:0000313" key="3">
    <source>
        <dbReference type="Proteomes" id="UP000269374"/>
    </source>
</evidence>
<reference evidence="2 3" key="1">
    <citation type="submission" date="2018-09" db="EMBL/GenBank/DDBJ databases">
        <title>Genome sequencing of strain 1JSPR-7.</title>
        <authorList>
            <person name="Heo J."/>
            <person name="Kim S.-J."/>
            <person name="Kwon S.-W."/>
        </authorList>
    </citation>
    <scope>NUCLEOTIDE SEQUENCE [LARGE SCALE GENOMIC DNA]</scope>
    <source>
        <strain evidence="2 3">1JSPR-7</strain>
    </source>
</reference>
<dbReference type="InterPro" id="IPR007136">
    <property type="entry name" value="DUF347"/>
</dbReference>
<feature type="transmembrane region" description="Helical" evidence="1">
    <location>
        <begin position="53"/>
        <end position="72"/>
    </location>
</feature>
<dbReference type="KEGG" id="lact:D7I46_04595"/>
<organism evidence="2 3">
    <name type="scientific">Lactococcus allomyrinae</name>
    <dbReference type="NCBI Taxonomy" id="2419773"/>
    <lineage>
        <taxon>Bacteria</taxon>
        <taxon>Bacillati</taxon>
        <taxon>Bacillota</taxon>
        <taxon>Bacilli</taxon>
        <taxon>Lactobacillales</taxon>
        <taxon>Streptococcaceae</taxon>
        <taxon>Lactococcus</taxon>
    </lineage>
</organism>
<evidence type="ECO:0000256" key="1">
    <source>
        <dbReference type="SAM" id="Phobius"/>
    </source>
</evidence>
<feature type="transmembrane region" description="Helical" evidence="1">
    <location>
        <begin position="211"/>
        <end position="228"/>
    </location>
</feature>
<name>A0A387BD62_9LACT</name>
<dbReference type="Pfam" id="PF03988">
    <property type="entry name" value="DUF347"/>
    <property type="match status" value="2"/>
</dbReference>
<keyword evidence="1" id="KW-1133">Transmembrane helix</keyword>
<evidence type="ECO:0008006" key="4">
    <source>
        <dbReference type="Google" id="ProtNLM"/>
    </source>
</evidence>
<evidence type="ECO:0000313" key="2">
    <source>
        <dbReference type="EMBL" id="AYG00428.1"/>
    </source>
</evidence>
<dbReference type="OrthoDB" id="9794709at2"/>
<protein>
    <recommendedName>
        <fullName evidence="4">Membrane-anchored protein</fullName>
    </recommendedName>
</protein>
<sequence>MMQEKHISNYEWNKVPAVGLLFWIAKLISTGMGESVSDASNNILKGMFGGNQVIGALLTILWSGGLFGVFLFKQKRAKRYHPIYYWGAVALLAVFGTVIADSLTAALGVPIIYLVGITTVLMGLCFFLWYRATQNLSIHQIRNSKRETYYWITVAVSFALGTLMGDWMGDHSTFDLGLGYLTAGYVLGAIFLGVLVYRLMGHPRENGVMEILTFWIAYVLTRPIGASFSDYFCYRWDNGVLGNREMSMVFIVLFASVLVAIVVKYIREKHVALAYPTE</sequence>
<dbReference type="Proteomes" id="UP000269374">
    <property type="component" value="Chromosome"/>
</dbReference>